<feature type="domain" description="N6 adenine-specific DNA methyltransferase N-terminal" evidence="9">
    <location>
        <begin position="6"/>
        <end position="128"/>
    </location>
</feature>
<dbReference type="InterPro" id="IPR003356">
    <property type="entry name" value="DNA_methylase_A-5"/>
</dbReference>
<name>A0A7K0C3N5_9ACTN</name>
<dbReference type="EC" id="2.1.1.72" evidence="2"/>
<organism evidence="10 11">
    <name type="scientific">Actinomadura macrotermitis</name>
    <dbReference type="NCBI Taxonomy" id="2585200"/>
    <lineage>
        <taxon>Bacteria</taxon>
        <taxon>Bacillati</taxon>
        <taxon>Actinomycetota</taxon>
        <taxon>Actinomycetes</taxon>
        <taxon>Streptosporangiales</taxon>
        <taxon>Thermomonosporaceae</taxon>
        <taxon>Actinomadura</taxon>
    </lineage>
</organism>
<dbReference type="GO" id="GO:0003677">
    <property type="term" value="F:DNA binding"/>
    <property type="evidence" value="ECO:0007669"/>
    <property type="project" value="InterPro"/>
</dbReference>
<dbReference type="SUPFAM" id="SSF53335">
    <property type="entry name" value="S-adenosyl-L-methionine-dependent methyltransferases"/>
    <property type="match status" value="1"/>
</dbReference>
<evidence type="ECO:0000259" key="9">
    <source>
        <dbReference type="Pfam" id="PF12161"/>
    </source>
</evidence>
<comment type="similarity">
    <text evidence="1">Belongs to the N(4)/N(6)-methyltransferase family.</text>
</comment>
<dbReference type="InterPro" id="IPR029063">
    <property type="entry name" value="SAM-dependent_MTases_sf"/>
</dbReference>
<evidence type="ECO:0000259" key="8">
    <source>
        <dbReference type="Pfam" id="PF02384"/>
    </source>
</evidence>
<dbReference type="GO" id="GO:0009007">
    <property type="term" value="F:site-specific DNA-methyltransferase (adenine-specific) activity"/>
    <property type="evidence" value="ECO:0007669"/>
    <property type="project" value="UniProtKB-EC"/>
</dbReference>
<protein>
    <recommendedName>
        <fullName evidence="2">site-specific DNA-methyltransferase (adenine-specific)</fullName>
        <ecNumber evidence="2">2.1.1.72</ecNumber>
    </recommendedName>
</protein>
<keyword evidence="5" id="KW-0949">S-adenosyl-L-methionine</keyword>
<dbReference type="OrthoDB" id="9784823at2"/>
<evidence type="ECO:0000256" key="6">
    <source>
        <dbReference type="ARBA" id="ARBA00022747"/>
    </source>
</evidence>
<dbReference type="InterPro" id="IPR051537">
    <property type="entry name" value="DNA_Adenine_Mtase"/>
</dbReference>
<dbReference type="Pfam" id="PF12161">
    <property type="entry name" value="HsdM_N"/>
    <property type="match status" value="1"/>
</dbReference>
<comment type="catalytic activity">
    <reaction evidence="7">
        <text>a 2'-deoxyadenosine in DNA + S-adenosyl-L-methionine = an N(6)-methyl-2'-deoxyadenosine in DNA + S-adenosyl-L-homocysteine + H(+)</text>
        <dbReference type="Rhea" id="RHEA:15197"/>
        <dbReference type="Rhea" id="RHEA-COMP:12418"/>
        <dbReference type="Rhea" id="RHEA-COMP:12419"/>
        <dbReference type="ChEBI" id="CHEBI:15378"/>
        <dbReference type="ChEBI" id="CHEBI:57856"/>
        <dbReference type="ChEBI" id="CHEBI:59789"/>
        <dbReference type="ChEBI" id="CHEBI:90615"/>
        <dbReference type="ChEBI" id="CHEBI:90616"/>
        <dbReference type="EC" id="2.1.1.72"/>
    </reaction>
</comment>
<dbReference type="Gene3D" id="1.20.1260.30">
    <property type="match status" value="1"/>
</dbReference>
<dbReference type="RefSeq" id="WP_153538665.1">
    <property type="nucleotide sequence ID" value="NZ_WEGH01000004.1"/>
</dbReference>
<dbReference type="InterPro" id="IPR022749">
    <property type="entry name" value="D12N6_MeTrfase_N"/>
</dbReference>
<evidence type="ECO:0000256" key="1">
    <source>
        <dbReference type="ARBA" id="ARBA00006594"/>
    </source>
</evidence>
<keyword evidence="3" id="KW-0489">Methyltransferase</keyword>
<gene>
    <name evidence="10" type="ORF">ACRB68_61610</name>
</gene>
<dbReference type="EMBL" id="WEGH01000004">
    <property type="protein sequence ID" value="MQY08055.1"/>
    <property type="molecule type" value="Genomic_DNA"/>
</dbReference>
<dbReference type="PANTHER" id="PTHR42933">
    <property type="entry name" value="SLR6095 PROTEIN"/>
    <property type="match status" value="1"/>
</dbReference>
<feature type="domain" description="DNA methylase adenine-specific" evidence="8">
    <location>
        <begin position="139"/>
        <end position="469"/>
    </location>
</feature>
<evidence type="ECO:0000256" key="5">
    <source>
        <dbReference type="ARBA" id="ARBA00022691"/>
    </source>
</evidence>
<dbReference type="PANTHER" id="PTHR42933:SF3">
    <property type="entry name" value="TYPE I RESTRICTION ENZYME MJAVIII METHYLASE SUBUNIT"/>
    <property type="match status" value="1"/>
</dbReference>
<dbReference type="AlphaFoldDB" id="A0A7K0C3N5"/>
<keyword evidence="11" id="KW-1185">Reference proteome</keyword>
<evidence type="ECO:0000256" key="4">
    <source>
        <dbReference type="ARBA" id="ARBA00022679"/>
    </source>
</evidence>
<dbReference type="GO" id="GO:0008170">
    <property type="term" value="F:N-methyltransferase activity"/>
    <property type="evidence" value="ECO:0007669"/>
    <property type="project" value="InterPro"/>
</dbReference>
<accession>A0A7K0C3N5</accession>
<dbReference type="GO" id="GO:0032259">
    <property type="term" value="P:methylation"/>
    <property type="evidence" value="ECO:0007669"/>
    <property type="project" value="UniProtKB-KW"/>
</dbReference>
<evidence type="ECO:0000256" key="2">
    <source>
        <dbReference type="ARBA" id="ARBA00011900"/>
    </source>
</evidence>
<dbReference type="Proteomes" id="UP000487268">
    <property type="component" value="Unassembled WGS sequence"/>
</dbReference>
<keyword evidence="4" id="KW-0808">Transferase</keyword>
<dbReference type="Gene3D" id="3.40.50.150">
    <property type="entry name" value="Vaccinia Virus protein VP39"/>
    <property type="match status" value="1"/>
</dbReference>
<evidence type="ECO:0000256" key="7">
    <source>
        <dbReference type="ARBA" id="ARBA00047942"/>
    </source>
</evidence>
<proteinExistence type="inferred from homology"/>
<dbReference type="PRINTS" id="PR00507">
    <property type="entry name" value="N12N6MTFRASE"/>
</dbReference>
<comment type="caution">
    <text evidence="10">The sequence shown here is derived from an EMBL/GenBank/DDBJ whole genome shotgun (WGS) entry which is preliminary data.</text>
</comment>
<dbReference type="InterPro" id="IPR038333">
    <property type="entry name" value="T1MK-like_N_sf"/>
</dbReference>
<dbReference type="Pfam" id="PF02384">
    <property type="entry name" value="N6_Mtase"/>
    <property type="match status" value="1"/>
</dbReference>
<reference evidence="10 11" key="1">
    <citation type="submission" date="2019-10" db="EMBL/GenBank/DDBJ databases">
        <title>Actinomadura rubteroloni sp. nov. and Actinomadura macrotermitis sp. nov., isolated from the gut of fungus growing-termite Macrotermes natalensis.</title>
        <authorList>
            <person name="Benndorf R."/>
            <person name="Martin K."/>
            <person name="Kuefner M."/>
            <person name="De Beer W."/>
            <person name="Kaster A.-K."/>
            <person name="Vollmers J."/>
            <person name="Poulsen M."/>
            <person name="Beemelmanns C."/>
        </authorList>
    </citation>
    <scope>NUCLEOTIDE SEQUENCE [LARGE SCALE GENOMIC DNA]</scope>
    <source>
        <strain evidence="10 11">RB68</strain>
    </source>
</reference>
<sequence length="968" mass="107786">MISGDLRAKVDRLWDSFWTGGVSNPAEILEQVSYLMFIRTLDIEQTAQRWNVDAKETQDKRPSLSVPDDRLRWTCLLSEVPEQMFSIVRDEIFPWIRSCAREGDESLAYLEGARFTIPTPGLLARVIDVIEEIASDEVDGWGAIYEYMLNKVNLSGGTGILSAPGQLIDLLVEMMEPNERDLICDPACDSGGFLVSAAKYINKIKKDTDPPSEEGYQIRIQGIDSNVAMVRISGMNLHFHNFVDANVRFGDVLAEAATRESGRYSLVLSKPPFVGISQRESIAEDLLSVASTKKAELLFIVRVAKMLKTEGRAAIIVPDGVLWGSTEAHVKIRRMLVDDLDLEAVIKLPNGIFKPNSGISASALLFSKPASKKRSDVWFYEVMADGWSLDDRRKALLPEEKLGHSPRVKLTSAEHAKNNFPDLLNRWKSARNSEGRRKPSDQSFLVSKSAIAKEDFNLSLNHYRQSHERSKLTREGIRLGSFTEIYRGTISVNDHNFDVNPNSDNVDVKCRVLTASLLGSQLPAIEQLPVRVTKREPRIRLREGDIVGRDLASVRYWSVLPASYEGVQPGNGLVVIRLTQGTVPAEYVAAFLSSPQGEKQISLYEGRPSIKNGGLAEVHLPKFDGDFNEILPSLARLKEGVIEVEKIQNRLRESQLRIFEKEGRGEWRGRLDEAADLSSLIAQTLRKRSDPYDVFQETYPYGIARSVRKFRNSETPVEKHEAALQCVESLILSIGIFAHAVAAYRGRQELPEIDKWKQYVGRGGVSLGHWVAVIRAVGADARDAGDHAAGLAEATAPKKGGKGLMSDLDRLVQLRNKIRHGAGPRTGAEIEKSLGQLEKLMHSSLSWCAFLARARWVHVNRIRWLPQVGKFEASGLVLMGDHPDFEPIAFEAPLPLADDSVYLLTQQGEAIPLSPFCLLSDCPTCLAPELYYPDRLNASTALLKSLDRGHELESDAIAASLRPWIDLD</sequence>
<dbReference type="GO" id="GO:0009307">
    <property type="term" value="P:DNA restriction-modification system"/>
    <property type="evidence" value="ECO:0007669"/>
    <property type="project" value="UniProtKB-KW"/>
</dbReference>
<evidence type="ECO:0000313" key="11">
    <source>
        <dbReference type="Proteomes" id="UP000487268"/>
    </source>
</evidence>
<evidence type="ECO:0000256" key="3">
    <source>
        <dbReference type="ARBA" id="ARBA00022603"/>
    </source>
</evidence>
<evidence type="ECO:0000313" key="10">
    <source>
        <dbReference type="EMBL" id="MQY08055.1"/>
    </source>
</evidence>
<keyword evidence="6" id="KW-0680">Restriction system</keyword>